<feature type="region of interest" description="Disordered" evidence="2">
    <location>
        <begin position="1891"/>
        <end position="1921"/>
    </location>
</feature>
<keyword evidence="1" id="KW-0040">ANK repeat</keyword>
<dbReference type="PANTHER" id="PTHR24118:SF99">
    <property type="entry name" value="POTE ANKYRIN DOMAIN FAMILY MEMBER 3C-RELATED"/>
    <property type="match status" value="1"/>
</dbReference>
<reference evidence="3 4" key="1">
    <citation type="journal article" date="2006" name="PLoS Genet.">
        <title>Comparative genomics of emerging human ehrlichiosis agents.</title>
        <authorList>
            <person name="Dunning Hotopp J.C."/>
            <person name="Lin M."/>
            <person name="Madupu R."/>
            <person name="Crabtree J."/>
            <person name="Angiuoli S.V."/>
            <person name="Eisen J.A."/>
            <person name="Seshadri R."/>
            <person name="Ren Q."/>
            <person name="Wu M."/>
            <person name="Utterback T.R."/>
            <person name="Smith S."/>
            <person name="Lewis M."/>
            <person name="Khouri H."/>
            <person name="Zhang C."/>
            <person name="Niu H."/>
            <person name="Lin Q."/>
            <person name="Ohashi N."/>
            <person name="Zhi N."/>
            <person name="Nelson W."/>
            <person name="Brinkac L.M."/>
            <person name="Dodson R.J."/>
            <person name="Rosovitz M.J."/>
            <person name="Sundaram J."/>
            <person name="Daugherty S.C."/>
            <person name="Davidsen T."/>
            <person name="Durkin A.S."/>
            <person name="Gwinn M."/>
            <person name="Haft D.H."/>
            <person name="Selengut J.D."/>
            <person name="Sullivan S.A."/>
            <person name="Zafar N."/>
            <person name="Zhou L."/>
            <person name="Benahmed F."/>
            <person name="Forberger H."/>
            <person name="Halpin R."/>
            <person name="Mulligan S."/>
            <person name="Robinson J."/>
            <person name="White O."/>
            <person name="Rikihisa Y."/>
            <person name="Tettelin H."/>
        </authorList>
    </citation>
    <scope>NUCLEOTIDE SEQUENCE [LARGE SCALE GENOMIC DNA]</scope>
    <source>
        <strain evidence="4">ATCC VR-367 / Miyayama</strain>
    </source>
</reference>
<dbReference type="Proteomes" id="UP000001942">
    <property type="component" value="Chromosome"/>
</dbReference>
<dbReference type="PANTHER" id="PTHR24118">
    <property type="entry name" value="POTE ANKYRIN DOMAIN"/>
    <property type="match status" value="1"/>
</dbReference>
<dbReference type="HOGENOM" id="CLU_002020_0_0_5"/>
<organism evidence="3 4">
    <name type="scientific">Ehrlichia sennetsu (strain ATCC VR-367 / Miyayama)</name>
    <name type="common">Neorickettsia sennetsu</name>
    <dbReference type="NCBI Taxonomy" id="222891"/>
    <lineage>
        <taxon>Bacteria</taxon>
        <taxon>Pseudomonadati</taxon>
        <taxon>Pseudomonadota</taxon>
        <taxon>Alphaproteobacteria</taxon>
        <taxon>Rickettsiales</taxon>
        <taxon>Anaplasmataceae</taxon>
        <taxon>Ehrlichia</taxon>
    </lineage>
</organism>
<proteinExistence type="predicted"/>
<evidence type="ECO:0000256" key="2">
    <source>
        <dbReference type="SAM" id="MobiDB-lite"/>
    </source>
</evidence>
<accession>Q2GDR6</accession>
<dbReference type="PROSITE" id="PS50088">
    <property type="entry name" value="ANK_REPEAT"/>
    <property type="match status" value="1"/>
</dbReference>
<dbReference type="EMBL" id="CP000237">
    <property type="protein sequence ID" value="ABD46277.1"/>
    <property type="molecule type" value="Genomic_DNA"/>
</dbReference>
<dbReference type="SMART" id="SM00248">
    <property type="entry name" value="ANK"/>
    <property type="match status" value="13"/>
</dbReference>
<keyword evidence="4" id="KW-1185">Reference proteome</keyword>
<dbReference type="STRING" id="222891.NSE_0496"/>
<protein>
    <submittedName>
        <fullName evidence="3">Ankyrin repeat protein</fullName>
    </submittedName>
</protein>
<evidence type="ECO:0000313" key="3">
    <source>
        <dbReference type="EMBL" id="ABD46277.1"/>
    </source>
</evidence>
<dbReference type="KEGG" id="nse:NSE_0496"/>
<dbReference type="InterPro" id="IPR002110">
    <property type="entry name" value="Ankyrin_rpt"/>
</dbReference>
<sequence>MQGLYNKLLDAISCGNYSLFSQLTKRVDFDYSGSPYNGVSAFNAVVSAICIETPKDERDIADLLPVQTKESSTAIAGLRARITGREEIFADLCKHLRVNSLINLADFGTGLTPVQVALAANNTTLINRLFANGALRSARCEIDRVSGCTLFMKALSCASGTASVEMLKAVARGTANIRQLTTTGKTDRQIVNDLCNYFRSLASNYEEALAVLMSSDGDGKNLYHRALEKNDPEALQWLNKLFLSEKPIIEEAEELLNNLSLSSKYKTQILQSVRYSNDKFTRIRKAIGAADVIFNMPCGELTPTEFIVSNIPSQDAGEFARNAMIGNSDGSGYMSLAEIVDGGTDPADLIKLADAMVRCAPENVCARFFAGHSGSVLLKKLCDFYEKRDGSINEKAFIDFLIKIAFPSCLEFVTEGRINVEDILHGVVETRDPNRIAGIAALASPKSWEHENKAGCNPLELAIANEDPDCFAAILQSLEGALVAASTQEELSAHRECIDRLLAGVGKTSGKAALHFVVDKAPQLIGMILNLSSDGEALLRVKDARGLLPVHHNANINAFYQPLYEKKFCKPITEATANQINDLKESVVLHKKIADGDKSVLQTLFLQDESNVYKCIDTAEGTKSILEVAAESGRPDLVKFILLEHKKLQEKSKNKCKDVEAELEQLTAFQTPEVQEKIGDLEAERTLQEGMQRARSDAMCRHANETLLRVLSTQNPQDWHQEVMDAADLREETLVATLLDSGANPLVTAVQSGNNPVAQKILSEAKECANDDLKDSLIKNQDVTGLLKCGFGSSSLYDATYTPLRDPGKDKAEFEPSVAAVALIREEMNTLRKQVTSKFSGKGVLLTYAHAISMDTPEAENIKDKLNGFEDGDKGLLSVCSPDGHNIGTLIAAFGGIAQWQAYANKYSKLKSADSGGVSPAVNVSADIGTPLQVALLAKHFANNGPEKRRRSLLLDYLLQHHLDDVFIPNVNGENLLHTAVKCSDMEVLDLMLTHAIYTSTTTFSALNQRNGAGRTVLELAVYMDNASALKIIVESVLARHGAGAASALLLESRLLHTAVATNNDAMLKLIASVQKMLNVITAPDQQLLLENQKDQQGRDPFVLAVEMGNLSAMKTMHRAGLQMNAESVKEAIAGLPASFDKGKLDGLIKLLKLDRAESAALLAEREKRLRKTLPPTPPLAVEPQSSEVRGEFIDQVRCIAESESELFKRQSFHAHNSLFSQFQQEYNKRATSLKEDITNDRIDIALANMRLHPDLVDSADNRGEIIEAVLASNNLELAKVVVQSSNKFIKNSSGDNLLNCIIKHASDGSLKELVAECINTGYSLAEVSRDGISAFQLLEERDPAFAAELRSAHEKESAKITSLMNCLEDVLQSANTGAKSRASSVLLGEMNSFPKGYNFPVFSQIFSQILSDNTHGEHSLVTKRLGLLCYLFKGVSYFGEKSPENGDTVLHMLFKVLKSNPGAIVEVREALEAIIANKNFYPELLLEKNYYGFSALDVLAGVKGSWHLLDVIRRTFPNFDDKISLAKMLMFSVLEADLDETREFLERHQGSLLDINSEDNDGVSSLECAILRNDVPMCKLLLEYGAEINTVDLHGRNFLDKILDRSFETGVQPSPEMVSLLVSRGVDLMHSSGDLTTLERFEKFEQKKDVLRTRLAVLMDKPNLCQSDYTELRILMNAQLHQDYCRILRDAVLERERLNEEVSKRAANALYVASGFNFVESIRPIVSAPFRLPKDKSSASLIGGVVCIKVDENASIDIDELFSSVKPYGVRCSDLSFNGGRDVVKVERKANGLTNYIPKSGCVIVSVDAKVKGNSEKVEIFISSDGSVSFGSKKNSAKLTSLFKEGKIDFTSSGVYVDGTPLEKAFGSAPKKAVVHEQLQGVARSLREAGASGAENVHASHRHVPTGGASRVTERGGDIT</sequence>
<gene>
    <name evidence="3" type="ordered locus">NSE_0496</name>
</gene>
<dbReference type="InterPro" id="IPR036770">
    <property type="entry name" value="Ankyrin_rpt-contain_sf"/>
</dbReference>
<evidence type="ECO:0000313" key="4">
    <source>
        <dbReference type="Proteomes" id="UP000001942"/>
    </source>
</evidence>
<dbReference type="SUPFAM" id="SSF48403">
    <property type="entry name" value="Ankyrin repeat"/>
    <property type="match status" value="3"/>
</dbReference>
<name>Q2GDR6_EHRS3</name>
<dbReference type="RefSeq" id="WP_011451886.1">
    <property type="nucleotide sequence ID" value="NC_007798.1"/>
</dbReference>
<dbReference type="eggNOG" id="COG0666">
    <property type="taxonomic scope" value="Bacteria"/>
</dbReference>
<dbReference type="PROSITE" id="PS50297">
    <property type="entry name" value="ANK_REP_REGION"/>
    <property type="match status" value="1"/>
</dbReference>
<evidence type="ECO:0000256" key="1">
    <source>
        <dbReference type="PROSITE-ProRule" id="PRU00023"/>
    </source>
</evidence>
<dbReference type="Gene3D" id="1.25.40.20">
    <property type="entry name" value="Ankyrin repeat-containing domain"/>
    <property type="match status" value="3"/>
</dbReference>
<feature type="repeat" description="ANK" evidence="1">
    <location>
        <begin position="1562"/>
        <end position="1594"/>
    </location>
</feature>